<dbReference type="EMBL" id="PUFO01000060">
    <property type="protein sequence ID" value="TDG76649.1"/>
    <property type="molecule type" value="Genomic_DNA"/>
</dbReference>
<comment type="catalytic activity">
    <reaction evidence="1 9">
        <text>1-(2-carboxyphenylamino)-1-deoxy-D-ribulose 5-phosphate + H(+) = (1S,2R)-1-C-(indol-3-yl)glycerol 3-phosphate + CO2 + H2O</text>
        <dbReference type="Rhea" id="RHEA:23476"/>
        <dbReference type="ChEBI" id="CHEBI:15377"/>
        <dbReference type="ChEBI" id="CHEBI:15378"/>
        <dbReference type="ChEBI" id="CHEBI:16526"/>
        <dbReference type="ChEBI" id="CHEBI:58613"/>
        <dbReference type="ChEBI" id="CHEBI:58866"/>
        <dbReference type="EC" id="4.1.1.48"/>
    </reaction>
</comment>
<comment type="similarity">
    <text evidence="3 9">Belongs to the TrpC family.</text>
</comment>
<dbReference type="PANTHER" id="PTHR22854">
    <property type="entry name" value="TRYPTOPHAN BIOSYNTHESIS PROTEIN"/>
    <property type="match status" value="1"/>
</dbReference>
<dbReference type="SUPFAM" id="SSF51366">
    <property type="entry name" value="Ribulose-phoshate binding barrel"/>
    <property type="match status" value="1"/>
</dbReference>
<dbReference type="RefSeq" id="WP_010619308.1">
    <property type="nucleotide sequence ID" value="NZ_PUFO01000060.1"/>
</dbReference>
<name>A0A4R5NM17_9LACO</name>
<dbReference type="InterPro" id="IPR001468">
    <property type="entry name" value="Indole-3-GlycerolPSynthase_CS"/>
</dbReference>
<dbReference type="CDD" id="cd00331">
    <property type="entry name" value="IGPS"/>
    <property type="match status" value="1"/>
</dbReference>
<dbReference type="HAMAP" id="MF_00134_B">
    <property type="entry name" value="IGPS_B"/>
    <property type="match status" value="1"/>
</dbReference>
<evidence type="ECO:0000256" key="1">
    <source>
        <dbReference type="ARBA" id="ARBA00001633"/>
    </source>
</evidence>
<keyword evidence="7 9" id="KW-0057">Aromatic amino acid biosynthesis</keyword>
<dbReference type="InterPro" id="IPR013785">
    <property type="entry name" value="Aldolase_TIM"/>
</dbReference>
<evidence type="ECO:0000256" key="7">
    <source>
        <dbReference type="ARBA" id="ARBA00023141"/>
    </source>
</evidence>
<dbReference type="InterPro" id="IPR045186">
    <property type="entry name" value="Indole-3-glycerol_P_synth"/>
</dbReference>
<dbReference type="PANTHER" id="PTHR22854:SF2">
    <property type="entry name" value="INDOLE-3-GLYCEROL-PHOSPHATE SYNTHASE"/>
    <property type="match status" value="1"/>
</dbReference>
<feature type="domain" description="Indole-3-glycerol phosphate synthase" evidence="10">
    <location>
        <begin position="3"/>
        <end position="256"/>
    </location>
</feature>
<gene>
    <name evidence="9" type="primary">trpC</name>
    <name evidence="11" type="ORF">C5L31_000202</name>
</gene>
<dbReference type="AlphaFoldDB" id="A0A4R5NM17"/>
<dbReference type="Pfam" id="PF00218">
    <property type="entry name" value="IGPS"/>
    <property type="match status" value="1"/>
</dbReference>
<evidence type="ECO:0000256" key="9">
    <source>
        <dbReference type="HAMAP-Rule" id="MF_00134"/>
    </source>
</evidence>
<sequence length="271" mass="29865">MILDDLVAATKIRLTHEKQQVSFAEIKKQAEAMPIGDGLTFSETLEKPGIHIIGEIKKASPSKGLIAAQFPYETIADAYNQAGITAISVLTEPDYFQGKLTYLEAVAKRVNVPVLRKDFTIDPYMIYQAKVSGAKIILLIVSILTQPELQEYLNLATSLGLSAIVEAHSEVEIKRALAVNAKIIGVNNRNLKDFSMNLTNSERLRKFIPKSVAMIAESGIKNRQDVKRLELAGINGVLIGETLMRATDKVQMIKELEGAFDGKNQNLRVEA</sequence>
<protein>
    <recommendedName>
        <fullName evidence="9">Indole-3-glycerol phosphate synthase</fullName>
        <shortName evidence="9">IGPS</shortName>
        <ecNumber evidence="9">4.1.1.48</ecNumber>
    </recommendedName>
</protein>
<dbReference type="OrthoDB" id="9804217at2"/>
<keyword evidence="5 9" id="KW-0210">Decarboxylase</keyword>
<dbReference type="GO" id="GO:0004640">
    <property type="term" value="F:phosphoribosylanthranilate isomerase activity"/>
    <property type="evidence" value="ECO:0007669"/>
    <property type="project" value="TreeGrafter"/>
</dbReference>
<evidence type="ECO:0000256" key="4">
    <source>
        <dbReference type="ARBA" id="ARBA00022605"/>
    </source>
</evidence>
<dbReference type="Proteomes" id="UP000294854">
    <property type="component" value="Unassembled WGS sequence"/>
</dbReference>
<dbReference type="InterPro" id="IPR013798">
    <property type="entry name" value="Indole-3-glycerol_P_synth_dom"/>
</dbReference>
<dbReference type="PROSITE" id="PS00614">
    <property type="entry name" value="IGPS"/>
    <property type="match status" value="1"/>
</dbReference>
<proteinExistence type="inferred from homology"/>
<dbReference type="GO" id="GO:0004425">
    <property type="term" value="F:indole-3-glycerol-phosphate synthase activity"/>
    <property type="evidence" value="ECO:0007669"/>
    <property type="project" value="UniProtKB-UniRule"/>
</dbReference>
<comment type="caution">
    <text evidence="11">The sequence shown here is derived from an EMBL/GenBank/DDBJ whole genome shotgun (WGS) entry which is preliminary data.</text>
</comment>
<evidence type="ECO:0000313" key="12">
    <source>
        <dbReference type="Proteomes" id="UP000294854"/>
    </source>
</evidence>
<evidence type="ECO:0000256" key="6">
    <source>
        <dbReference type="ARBA" id="ARBA00022822"/>
    </source>
</evidence>
<keyword evidence="8 9" id="KW-0456">Lyase</keyword>
<evidence type="ECO:0000313" key="11">
    <source>
        <dbReference type="EMBL" id="TDG76649.1"/>
    </source>
</evidence>
<reference evidence="11 12" key="1">
    <citation type="journal article" date="2019" name="Appl. Microbiol. Biotechnol.">
        <title>Uncovering carbohydrate metabolism through a genotype-phenotype association study of 56 lactic acid bacteria genomes.</title>
        <authorList>
            <person name="Buron-Moles G."/>
            <person name="Chailyan A."/>
            <person name="Dolejs I."/>
            <person name="Forster J."/>
            <person name="Miks M.H."/>
        </authorList>
    </citation>
    <scope>NUCLEOTIDE SEQUENCE [LARGE SCALE GENOMIC DNA]</scope>
    <source>
        <strain evidence="11 12">ATCC 49373</strain>
    </source>
</reference>
<keyword evidence="12" id="KW-1185">Reference proteome</keyword>
<evidence type="ECO:0000256" key="5">
    <source>
        <dbReference type="ARBA" id="ARBA00022793"/>
    </source>
</evidence>
<dbReference type="GO" id="GO:0000162">
    <property type="term" value="P:L-tryptophan biosynthetic process"/>
    <property type="evidence" value="ECO:0007669"/>
    <property type="project" value="UniProtKB-UniRule"/>
</dbReference>
<evidence type="ECO:0000256" key="8">
    <source>
        <dbReference type="ARBA" id="ARBA00023239"/>
    </source>
</evidence>
<dbReference type="EC" id="4.1.1.48" evidence="9"/>
<organism evidence="11 12">
    <name type="scientific">Secundilactobacillus malefermentans</name>
    <dbReference type="NCBI Taxonomy" id="176292"/>
    <lineage>
        <taxon>Bacteria</taxon>
        <taxon>Bacillati</taxon>
        <taxon>Bacillota</taxon>
        <taxon>Bacilli</taxon>
        <taxon>Lactobacillales</taxon>
        <taxon>Lactobacillaceae</taxon>
        <taxon>Secundilactobacillus</taxon>
    </lineage>
</organism>
<keyword evidence="6 9" id="KW-0822">Tryptophan biosynthesis</keyword>
<dbReference type="Gene3D" id="3.20.20.70">
    <property type="entry name" value="Aldolase class I"/>
    <property type="match status" value="1"/>
</dbReference>
<dbReference type="STRING" id="1122149.FD44_GL001059"/>
<dbReference type="UniPathway" id="UPA00035">
    <property type="reaction ID" value="UER00043"/>
</dbReference>
<evidence type="ECO:0000256" key="3">
    <source>
        <dbReference type="ARBA" id="ARBA00008737"/>
    </source>
</evidence>
<keyword evidence="4 9" id="KW-0028">Amino-acid biosynthesis</keyword>
<dbReference type="FunFam" id="3.20.20.70:FF:000024">
    <property type="entry name" value="Indole-3-glycerol phosphate synthase"/>
    <property type="match status" value="1"/>
</dbReference>
<dbReference type="InterPro" id="IPR011060">
    <property type="entry name" value="RibuloseP-bd_barrel"/>
</dbReference>
<dbReference type="NCBIfam" id="NF001377">
    <property type="entry name" value="PRK00278.2-4"/>
    <property type="match status" value="1"/>
</dbReference>
<accession>A0A4R5NM17</accession>
<evidence type="ECO:0000259" key="10">
    <source>
        <dbReference type="Pfam" id="PF00218"/>
    </source>
</evidence>
<evidence type="ECO:0000256" key="2">
    <source>
        <dbReference type="ARBA" id="ARBA00004696"/>
    </source>
</evidence>
<comment type="pathway">
    <text evidence="2 9">Amino-acid biosynthesis; L-tryptophan biosynthesis; L-tryptophan from chorismate: step 4/5.</text>
</comment>